<dbReference type="EMBL" id="JACEFF010000235">
    <property type="protein sequence ID" value="KAH9641423.1"/>
    <property type="molecule type" value="Genomic_DNA"/>
</dbReference>
<feature type="domain" description="Micro-fibrillar-associated protein 1 C-terminal" evidence="4">
    <location>
        <begin position="194"/>
        <end position="409"/>
    </location>
</feature>
<feature type="region of interest" description="Disordered" evidence="3">
    <location>
        <begin position="1"/>
        <end position="240"/>
    </location>
</feature>
<dbReference type="PANTHER" id="PTHR15327">
    <property type="entry name" value="MICROFIBRIL-ASSOCIATED PROTEIN"/>
    <property type="match status" value="1"/>
</dbReference>
<evidence type="ECO:0000256" key="3">
    <source>
        <dbReference type="SAM" id="MobiDB-lite"/>
    </source>
</evidence>
<proteinExistence type="inferred from homology"/>
<comment type="caution">
    <text evidence="5">The sequence shown here is derived from an EMBL/GenBank/DDBJ whole genome shotgun (WGS) entry which is preliminary data.</text>
</comment>
<evidence type="ECO:0000259" key="4">
    <source>
        <dbReference type="Pfam" id="PF06991"/>
    </source>
</evidence>
<reference evidence="5" key="1">
    <citation type="journal article" date="2021" name="G3 (Bethesda)">
        <title>Genome and transcriptome analysis of the beet armyworm Spodoptera exigua reveals targets for pest control. .</title>
        <authorList>
            <person name="Simon S."/>
            <person name="Breeschoten T."/>
            <person name="Jansen H.J."/>
            <person name="Dirks R.P."/>
            <person name="Schranz M.E."/>
            <person name="Ros V.I.D."/>
        </authorList>
    </citation>
    <scope>NUCLEOTIDE SEQUENCE</scope>
    <source>
        <strain evidence="5">TB_SE_WUR_2020</strain>
    </source>
</reference>
<dbReference type="AlphaFoldDB" id="A0A922MRV1"/>
<evidence type="ECO:0000313" key="6">
    <source>
        <dbReference type="Proteomes" id="UP000814243"/>
    </source>
</evidence>
<evidence type="ECO:0000256" key="2">
    <source>
        <dbReference type="SAM" id="Coils"/>
    </source>
</evidence>
<keyword evidence="2" id="KW-0175">Coiled coil</keyword>
<protein>
    <recommendedName>
        <fullName evidence="4">Micro-fibrillar-associated protein 1 C-terminal domain-containing protein</fullName>
    </recommendedName>
</protein>
<dbReference type="Pfam" id="PF06991">
    <property type="entry name" value="MFAP1"/>
    <property type="match status" value="1"/>
</dbReference>
<name>A0A922MRV1_SPOEX</name>
<dbReference type="Proteomes" id="UP000814243">
    <property type="component" value="Unassembled WGS sequence"/>
</dbReference>
<evidence type="ECO:0000313" key="5">
    <source>
        <dbReference type="EMBL" id="KAH9641423.1"/>
    </source>
</evidence>
<evidence type="ECO:0000256" key="1">
    <source>
        <dbReference type="ARBA" id="ARBA00008155"/>
    </source>
</evidence>
<feature type="compositionally biased region" description="Basic and acidic residues" evidence="3">
    <location>
        <begin position="126"/>
        <end position="136"/>
    </location>
</feature>
<dbReference type="InterPro" id="IPR033194">
    <property type="entry name" value="MFAP1"/>
</dbReference>
<feature type="compositionally biased region" description="Basic and acidic residues" evidence="3">
    <location>
        <begin position="209"/>
        <end position="240"/>
    </location>
</feature>
<feature type="compositionally biased region" description="Basic and acidic residues" evidence="3">
    <location>
        <begin position="78"/>
        <end position="96"/>
    </location>
</feature>
<sequence>MNTLPAQPIGIQSTAGAVPIRNEKGEISMQKVKVQRYISGKKPDYAQGASSSEESDTEDFIEQQKPDRRQQTLPQIISKKEEHHSDSEKEVDDPRLRRLRQAAQSPPRRAEHKPEIIDAEPEEEHESSVEEFKDSSESEDELEEEEIERRRQALKAKLAAREAEKEVLGRDDDEEMLDGDKEESGSSDTEYTDSEEDTGPRVKPVFVRASDRMTVQERERKIKQQKKEEAEARKEKEERRREALKLVEETIRSEQRATQVCYAINYTKEGNINDVCTDDENDELEYEAWKLREMKRIKRDKEEREAVEKELLAIERMRNMTEEERRVEQRLNPKLVTNKSVKGKYKFLQKYYHRGAFYLDKEDEVFKQDFSGPTLDDHFDKTVLPKVMQVKKFGRSGRTKYTHLVDQDTTEFDSAWSNEGAAARLANFRGGMKQVFDKPSAKRKHNV</sequence>
<feature type="coiled-coil region" evidence="2">
    <location>
        <begin position="290"/>
        <end position="324"/>
    </location>
</feature>
<feature type="compositionally biased region" description="Acidic residues" evidence="3">
    <location>
        <begin position="137"/>
        <end position="146"/>
    </location>
</feature>
<accession>A0A922MRV1</accession>
<comment type="similarity">
    <text evidence="1">Belongs to the MFAP1 family.</text>
</comment>
<feature type="compositionally biased region" description="Polar residues" evidence="3">
    <location>
        <begin position="1"/>
        <end position="15"/>
    </location>
</feature>
<feature type="compositionally biased region" description="Basic and acidic residues" evidence="3">
    <location>
        <begin position="159"/>
        <end position="170"/>
    </location>
</feature>
<gene>
    <name evidence="5" type="ORF">HF086_011452</name>
</gene>
<dbReference type="InterPro" id="IPR009730">
    <property type="entry name" value="MFAP1_C"/>
</dbReference>
<organism evidence="5 6">
    <name type="scientific">Spodoptera exigua</name>
    <name type="common">Beet armyworm</name>
    <name type="synonym">Noctua fulgens</name>
    <dbReference type="NCBI Taxonomy" id="7107"/>
    <lineage>
        <taxon>Eukaryota</taxon>
        <taxon>Metazoa</taxon>
        <taxon>Ecdysozoa</taxon>
        <taxon>Arthropoda</taxon>
        <taxon>Hexapoda</taxon>
        <taxon>Insecta</taxon>
        <taxon>Pterygota</taxon>
        <taxon>Neoptera</taxon>
        <taxon>Endopterygota</taxon>
        <taxon>Lepidoptera</taxon>
        <taxon>Glossata</taxon>
        <taxon>Ditrysia</taxon>
        <taxon>Noctuoidea</taxon>
        <taxon>Noctuidae</taxon>
        <taxon>Amphipyrinae</taxon>
        <taxon>Spodoptera</taxon>
    </lineage>
</organism>